<dbReference type="OrthoDB" id="9763644at2"/>
<sequence length="311" mass="33916">MAVVFPDVTDLDVLDAACAYARSGIPIAPFDPAKGKGKSCWNLVGYRDITTDVAQLARWRAQFGPFEALATSPGAFGCIVIDVDRPHATPQHLRALLASGVYVNTRPDESPNRGHYWFVLPRGLQLGNPTLPFGEVRGLGGGIVLPPYGNRRVVRAGKVPAASAELIEYLGTHVVQAGAGRLRTNVGDVSVDQFCRTYRGNARPHKLDALLSMHAALLRRGRSPHDAMREALKVGMQEARIGYVPATAVIVVLRDLWDRDRKEFTRLVQWAIAAAESGDIEKLQLKSDRCPGTDSRMYRLPAPVPGSSVEF</sequence>
<dbReference type="RefSeq" id="WP_115278506.1">
    <property type="nucleotide sequence ID" value="NZ_AP022600.1"/>
</dbReference>
<dbReference type="SMART" id="SM00943">
    <property type="entry name" value="Prim-Pol"/>
    <property type="match status" value="1"/>
</dbReference>
<dbReference type="SUPFAM" id="SSF56747">
    <property type="entry name" value="Prim-pol domain"/>
    <property type="match status" value="1"/>
</dbReference>
<dbReference type="Proteomes" id="UP000254978">
    <property type="component" value="Unassembled WGS sequence"/>
</dbReference>
<evidence type="ECO:0000259" key="1">
    <source>
        <dbReference type="SMART" id="SM00943"/>
    </source>
</evidence>
<feature type="domain" description="DNA primase/polymerase bifunctional N-terminal" evidence="1">
    <location>
        <begin position="17"/>
        <end position="170"/>
    </location>
</feature>
<reference evidence="2 3" key="1">
    <citation type="submission" date="2018-06" db="EMBL/GenBank/DDBJ databases">
        <authorList>
            <consortium name="Pathogen Informatics"/>
            <person name="Doyle S."/>
        </authorList>
    </citation>
    <scope>NUCLEOTIDE SEQUENCE [LARGE SCALE GENOMIC DNA]</scope>
    <source>
        <strain evidence="2 3">NCTC10821</strain>
    </source>
</reference>
<protein>
    <submittedName>
        <fullName evidence="2">Bifunctional DNA primase/polymerase, N-terminal</fullName>
    </submittedName>
</protein>
<dbReference type="Pfam" id="PF09250">
    <property type="entry name" value="Prim-Pol"/>
    <property type="match status" value="1"/>
</dbReference>
<proteinExistence type="predicted"/>
<accession>A0A378TG71</accession>
<organism evidence="2 3">
    <name type="scientific">Mycolicibacterium tokaiense</name>
    <dbReference type="NCBI Taxonomy" id="39695"/>
    <lineage>
        <taxon>Bacteria</taxon>
        <taxon>Bacillati</taxon>
        <taxon>Actinomycetota</taxon>
        <taxon>Actinomycetes</taxon>
        <taxon>Mycobacteriales</taxon>
        <taxon>Mycobacteriaceae</taxon>
        <taxon>Mycolicibacterium</taxon>
    </lineage>
</organism>
<name>A0A378TG71_9MYCO</name>
<keyword evidence="3" id="KW-1185">Reference proteome</keyword>
<evidence type="ECO:0000313" key="2">
    <source>
        <dbReference type="EMBL" id="STZ58803.1"/>
    </source>
</evidence>
<dbReference type="AlphaFoldDB" id="A0A378TG71"/>
<evidence type="ECO:0000313" key="3">
    <source>
        <dbReference type="Proteomes" id="UP000254978"/>
    </source>
</evidence>
<gene>
    <name evidence="2" type="ORF">NCTC10821_02322</name>
</gene>
<dbReference type="EMBL" id="UGQT01000001">
    <property type="protein sequence ID" value="STZ58803.1"/>
    <property type="molecule type" value="Genomic_DNA"/>
</dbReference>
<dbReference type="InterPro" id="IPR015330">
    <property type="entry name" value="DNA_primase/pol_bifunc_N"/>
</dbReference>